<name>A0ABM0M108_SACKO</name>
<dbReference type="GeneID" id="100377112"/>
<dbReference type="Gene3D" id="3.10.10.10">
    <property type="entry name" value="HIV Type 1 Reverse Transcriptase, subunit A, domain 1"/>
    <property type="match status" value="1"/>
</dbReference>
<dbReference type="SUPFAM" id="SSF56672">
    <property type="entry name" value="DNA/RNA polymerases"/>
    <property type="match status" value="1"/>
</dbReference>
<evidence type="ECO:0000313" key="1">
    <source>
        <dbReference type="Proteomes" id="UP000694865"/>
    </source>
</evidence>
<dbReference type="RefSeq" id="XP_006813699.1">
    <property type="nucleotide sequence ID" value="XM_006813636.1"/>
</dbReference>
<reference evidence="2" key="1">
    <citation type="submission" date="2025-08" db="UniProtKB">
        <authorList>
            <consortium name="RefSeq"/>
        </authorList>
    </citation>
    <scope>IDENTIFICATION</scope>
    <source>
        <tissue evidence="2">Testes</tissue>
    </source>
</reference>
<protein>
    <submittedName>
        <fullName evidence="2">Uncharacterized protein K02A2.6-like</fullName>
    </submittedName>
</protein>
<dbReference type="InterPro" id="IPR043502">
    <property type="entry name" value="DNA/RNA_pol_sf"/>
</dbReference>
<dbReference type="InterPro" id="IPR050951">
    <property type="entry name" value="Retrovirus_Pol_polyprotein"/>
</dbReference>
<evidence type="ECO:0000313" key="2">
    <source>
        <dbReference type="RefSeq" id="XP_006813699.1"/>
    </source>
</evidence>
<dbReference type="PANTHER" id="PTHR37984:SF9">
    <property type="entry name" value="INTEGRASE CATALYTIC DOMAIN-CONTAINING PROTEIN"/>
    <property type="match status" value="1"/>
</dbReference>
<gene>
    <name evidence="2" type="primary">LOC100377112</name>
</gene>
<proteinExistence type="predicted"/>
<sequence length="506" mass="57721">MDGKDALKPFNPIPPETATVRWERWIARFDNYLVAKNITQDARKRALLLHLAGEEVFEIHLGLEQAEDETYAQLKTKLSEYFAPKRNVEYEVYVFRQASQLPSETLDKFAARLRQLANNCEFHEKEREIKSQIIQKCINPKIREKGLRELNFSLDDLLKYGRSLEATTAQAHNMSTVNAGAEAPSNVPTVHRMTHYKPKKSHKPRGPGNGDKKQSCWGCGGKWPHDKKEKCPAWGKECRKCHKQNHFAKYCKSQGRTENNFISTEPTTVYSYGQETYNVDLYRTALSISKTQPYRYNLQLNGVPTTMEIDTGAAVSLISEQQFKKLKVGQQALQLHTEGLPRLRTYAGNCINPLGKTELEAREADTIHKLKVLVVPGNGPNLIGRDWLEIIKLDWPQVFHLDGESWISKHPKLFEPGLGTLKDTTIKLHVNPEITPRYMKARTVPFALRDKVDKEIDRLEKEGVIRPVSYSDWASPVVPVLKATGEVRICGDYKQTLPSSCMLILR</sequence>
<dbReference type="Gene3D" id="2.40.70.10">
    <property type="entry name" value="Acid Proteases"/>
    <property type="match status" value="1"/>
</dbReference>
<accession>A0ABM0M108</accession>
<dbReference type="SUPFAM" id="SSF50630">
    <property type="entry name" value="Acid proteases"/>
    <property type="match status" value="1"/>
</dbReference>
<dbReference type="PANTHER" id="PTHR37984">
    <property type="entry name" value="PROTEIN CBG26694"/>
    <property type="match status" value="1"/>
</dbReference>
<dbReference type="Proteomes" id="UP000694865">
    <property type="component" value="Unplaced"/>
</dbReference>
<dbReference type="InterPro" id="IPR021109">
    <property type="entry name" value="Peptidase_aspartic_dom_sf"/>
</dbReference>
<keyword evidence="1" id="KW-1185">Reference proteome</keyword>
<organism evidence="1 2">
    <name type="scientific">Saccoglossus kowalevskii</name>
    <name type="common">Acorn worm</name>
    <dbReference type="NCBI Taxonomy" id="10224"/>
    <lineage>
        <taxon>Eukaryota</taxon>
        <taxon>Metazoa</taxon>
        <taxon>Hemichordata</taxon>
        <taxon>Enteropneusta</taxon>
        <taxon>Harrimaniidae</taxon>
        <taxon>Saccoglossus</taxon>
    </lineage>
</organism>